<dbReference type="Proteomes" id="UP001529340">
    <property type="component" value="Unassembled WGS sequence"/>
</dbReference>
<organism evidence="1 2">
    <name type="scientific">Amedibacillus dolichus</name>
    <dbReference type="NCBI Taxonomy" id="31971"/>
    <lineage>
        <taxon>Bacteria</taxon>
        <taxon>Bacillati</taxon>
        <taxon>Bacillota</taxon>
        <taxon>Erysipelotrichia</taxon>
        <taxon>Erysipelotrichales</taxon>
        <taxon>Erysipelotrichaceae</taxon>
        <taxon>Amedibacillus</taxon>
    </lineage>
</organism>
<gene>
    <name evidence="1" type="ORF">QUV96_07145</name>
</gene>
<sequence length="182" mass="21370">MEGNNGWNYLFENLPHWRIRDRFPYVYDQLTQSPSGEYAILIYSIAEVSMCNEVGCLAVFESREHPVLILNAYKAHFSPQSPVFSANGRYVCLKSQMYLSGQNRVECPLLLLDLYDRQFTVLTMDTHSYQIAIQNQTDKELVLRLTPYSKPSESEQQISIQIAELLWHPFQEINMLERWLKR</sequence>
<accession>A0ABT7UEM6</accession>
<reference evidence="1" key="2">
    <citation type="submission" date="2023-06" db="EMBL/GenBank/DDBJ databases">
        <authorList>
            <person name="Zeman M."/>
            <person name="Kubasova T."/>
            <person name="Jahodarova E."/>
            <person name="Nykrynova M."/>
            <person name="Rychlik I."/>
        </authorList>
    </citation>
    <scope>NUCLEOTIDE SEQUENCE</scope>
    <source>
        <strain evidence="1">ET39</strain>
    </source>
</reference>
<comment type="caution">
    <text evidence="1">The sequence shown here is derived from an EMBL/GenBank/DDBJ whole genome shotgun (WGS) entry which is preliminary data.</text>
</comment>
<evidence type="ECO:0000313" key="1">
    <source>
        <dbReference type="EMBL" id="MDM8157408.1"/>
    </source>
</evidence>
<dbReference type="EMBL" id="JAUDCG010000028">
    <property type="protein sequence ID" value="MDM8157408.1"/>
    <property type="molecule type" value="Genomic_DNA"/>
</dbReference>
<protein>
    <submittedName>
        <fullName evidence="1">Uncharacterized protein</fullName>
    </submittedName>
</protein>
<evidence type="ECO:0000313" key="2">
    <source>
        <dbReference type="Proteomes" id="UP001529340"/>
    </source>
</evidence>
<dbReference type="RefSeq" id="WP_289607866.1">
    <property type="nucleotide sequence ID" value="NZ_JAUDCG010000028.1"/>
</dbReference>
<reference evidence="1" key="1">
    <citation type="submission" date="2023-06" db="EMBL/GenBank/DDBJ databases">
        <title>Identification and characterization of horizontal gene transfer across gut microbiota members of farm animals based on homology search.</title>
        <authorList>
            <person name="Schwarzerova J."/>
            <person name="Nykrynova M."/>
            <person name="Jureckova K."/>
            <person name="Cejkova D."/>
            <person name="Rychlik I."/>
        </authorList>
    </citation>
    <scope>NUCLEOTIDE SEQUENCE</scope>
    <source>
        <strain evidence="1">ET39</strain>
    </source>
</reference>
<keyword evidence="2" id="KW-1185">Reference proteome</keyword>
<name>A0ABT7UEM6_9FIRM</name>
<proteinExistence type="predicted"/>